<comment type="caution">
    <text evidence="1">The sequence shown here is derived from an EMBL/GenBank/DDBJ whole genome shotgun (WGS) entry which is preliminary data.</text>
</comment>
<dbReference type="Proteomes" id="UP001364890">
    <property type="component" value="Unassembled WGS sequence"/>
</dbReference>
<organism evidence="1 2">
    <name type="scientific">Psychrobacillus mangrovi</name>
    <dbReference type="NCBI Taxonomy" id="3117745"/>
    <lineage>
        <taxon>Bacteria</taxon>
        <taxon>Bacillati</taxon>
        <taxon>Bacillota</taxon>
        <taxon>Bacilli</taxon>
        <taxon>Bacillales</taxon>
        <taxon>Bacillaceae</taxon>
        <taxon>Psychrobacillus</taxon>
    </lineage>
</organism>
<keyword evidence="2" id="KW-1185">Reference proteome</keyword>
<evidence type="ECO:0000313" key="1">
    <source>
        <dbReference type="EMBL" id="MEI4771417.1"/>
    </source>
</evidence>
<sequence length="93" mass="10478">MFHYLRQTFSRITLGISAEELKQTVIGLVAQKLVTVSYAKQPELSAIFEIISDELLMEALNSLLSGAEFKIPYSLTLSYQIERGVREGVIQKN</sequence>
<evidence type="ECO:0000313" key="2">
    <source>
        <dbReference type="Proteomes" id="UP001364890"/>
    </source>
</evidence>
<reference evidence="1 2" key="1">
    <citation type="submission" date="2024-01" db="EMBL/GenBank/DDBJ databases">
        <title>Seven novel Bacillus-like species.</title>
        <authorList>
            <person name="Liu G."/>
        </authorList>
    </citation>
    <scope>NUCLEOTIDE SEQUENCE [LARGE SCALE GENOMIC DNA]</scope>
    <source>
        <strain evidence="1 2">FJAT-51614</strain>
    </source>
</reference>
<protein>
    <submittedName>
        <fullName evidence="1">Uncharacterized protein</fullName>
    </submittedName>
</protein>
<dbReference type="EMBL" id="JBAWSY010000019">
    <property type="protein sequence ID" value="MEI4771417.1"/>
    <property type="molecule type" value="Genomic_DNA"/>
</dbReference>
<proteinExistence type="predicted"/>
<gene>
    <name evidence="1" type="ORF">WAX74_17460</name>
</gene>
<accession>A0ABU8FB01</accession>
<dbReference type="RefSeq" id="WP_336498963.1">
    <property type="nucleotide sequence ID" value="NZ_JBAWSY010000019.1"/>
</dbReference>
<name>A0ABU8FB01_9BACI</name>